<keyword evidence="2" id="KW-0812">Transmembrane</keyword>
<evidence type="ECO:0000313" key="3">
    <source>
        <dbReference type="EMBL" id="CAA9489086.1"/>
    </source>
</evidence>
<gene>
    <name evidence="3" type="ORF">AVDCRST_MAG69-1232</name>
</gene>
<reference evidence="3" key="1">
    <citation type="submission" date="2020-02" db="EMBL/GenBank/DDBJ databases">
        <authorList>
            <person name="Meier V. D."/>
        </authorList>
    </citation>
    <scope>NUCLEOTIDE SEQUENCE</scope>
    <source>
        <strain evidence="3">AVDCRST_MAG69</strain>
    </source>
</reference>
<feature type="transmembrane region" description="Helical" evidence="2">
    <location>
        <begin position="64"/>
        <end position="82"/>
    </location>
</feature>
<name>A0A6J4S8L7_9ACTN</name>
<keyword evidence="2" id="KW-1133">Transmembrane helix</keyword>
<evidence type="ECO:0000256" key="2">
    <source>
        <dbReference type="SAM" id="Phobius"/>
    </source>
</evidence>
<feature type="compositionally biased region" description="Basic residues" evidence="1">
    <location>
        <begin position="83"/>
        <end position="97"/>
    </location>
</feature>
<accession>A0A6J4S8L7</accession>
<evidence type="ECO:0000256" key="1">
    <source>
        <dbReference type="SAM" id="MobiDB-lite"/>
    </source>
</evidence>
<feature type="compositionally biased region" description="Basic residues" evidence="1">
    <location>
        <begin position="104"/>
        <end position="116"/>
    </location>
</feature>
<dbReference type="AlphaFoldDB" id="A0A6J4S8L7"/>
<proteinExistence type="predicted"/>
<dbReference type="EMBL" id="CADCVP010000135">
    <property type="protein sequence ID" value="CAA9489086.1"/>
    <property type="molecule type" value="Genomic_DNA"/>
</dbReference>
<sequence length="116" mass="12978">MEMHPLHKAYVGIVPDGVRTRLPDNRHPLHKISLGIRPEGSAFAATGAGAPQAVDGVATWSGGAFHASDLVAATAVVAGLVGRHRRRGRRWSRRRSRRTGDRRDRRRTGYRRLRRR</sequence>
<keyword evidence="2" id="KW-0472">Membrane</keyword>
<protein>
    <submittedName>
        <fullName evidence="3">Uncharacterized protein</fullName>
    </submittedName>
</protein>
<organism evidence="3">
    <name type="scientific">uncultured Solirubrobacteraceae bacterium</name>
    <dbReference type="NCBI Taxonomy" id="1162706"/>
    <lineage>
        <taxon>Bacteria</taxon>
        <taxon>Bacillati</taxon>
        <taxon>Actinomycetota</taxon>
        <taxon>Thermoleophilia</taxon>
        <taxon>Solirubrobacterales</taxon>
        <taxon>Solirubrobacteraceae</taxon>
        <taxon>environmental samples</taxon>
    </lineage>
</organism>
<feature type="region of interest" description="Disordered" evidence="1">
    <location>
        <begin position="83"/>
        <end position="116"/>
    </location>
</feature>